<dbReference type="Proteomes" id="UP000270094">
    <property type="component" value="Unassembled WGS sequence"/>
</dbReference>
<sequence>MAEEAVDACVKAHHLKPSNKCITAGLMLEGGNDYDPLMHIHLIQDYGLNSDVVRIMGKELNWSEEQQKSQLEQARHFLDTQMGHPIARSSSSNDKSSTPSKSAHHAAMKSSEGKIMCPFSKQTSSEKSSKEEKKK</sequence>
<organism evidence="6 7">
    <name type="scientific">Strongylus vulgaris</name>
    <name type="common">Blood worm</name>
    <dbReference type="NCBI Taxonomy" id="40348"/>
    <lineage>
        <taxon>Eukaryota</taxon>
        <taxon>Metazoa</taxon>
        <taxon>Ecdysozoa</taxon>
        <taxon>Nematoda</taxon>
        <taxon>Chromadorea</taxon>
        <taxon>Rhabditida</taxon>
        <taxon>Rhabditina</taxon>
        <taxon>Rhabditomorpha</taxon>
        <taxon>Strongyloidea</taxon>
        <taxon>Strongylidae</taxon>
        <taxon>Strongylus</taxon>
    </lineage>
</organism>
<evidence type="ECO:0000313" key="7">
    <source>
        <dbReference type="Proteomes" id="UP000270094"/>
    </source>
</evidence>
<proteinExistence type="predicted"/>
<dbReference type="AlphaFoldDB" id="A0A3P7JX88"/>
<dbReference type="Gene3D" id="1.10.8.870">
    <property type="entry name" value="Alpha-glycerophosphate oxidase, cap domain"/>
    <property type="match status" value="1"/>
</dbReference>
<keyword evidence="3" id="KW-0274">FAD</keyword>
<evidence type="ECO:0000256" key="5">
    <source>
        <dbReference type="SAM" id="MobiDB-lite"/>
    </source>
</evidence>
<dbReference type="GO" id="GO:0006072">
    <property type="term" value="P:glycerol-3-phosphate metabolic process"/>
    <property type="evidence" value="ECO:0007669"/>
    <property type="project" value="InterPro"/>
</dbReference>
<keyword evidence="2" id="KW-0285">Flavoprotein</keyword>
<dbReference type="InterPro" id="IPR000447">
    <property type="entry name" value="G3P_DH_FAD-dep"/>
</dbReference>
<evidence type="ECO:0000313" key="6">
    <source>
        <dbReference type="EMBL" id="VDM83534.1"/>
    </source>
</evidence>
<feature type="compositionally biased region" description="Low complexity" evidence="5">
    <location>
        <begin position="89"/>
        <end position="101"/>
    </location>
</feature>
<dbReference type="EC" id="1.1.5.3" evidence="1"/>
<dbReference type="PANTHER" id="PTHR11985">
    <property type="entry name" value="GLYCEROL-3-PHOSPHATE DEHYDROGENASE"/>
    <property type="match status" value="1"/>
</dbReference>
<reference evidence="6 7" key="1">
    <citation type="submission" date="2018-11" db="EMBL/GenBank/DDBJ databases">
        <authorList>
            <consortium name="Pathogen Informatics"/>
        </authorList>
    </citation>
    <scope>NUCLEOTIDE SEQUENCE [LARGE SCALE GENOMIC DNA]</scope>
</reference>
<dbReference type="OrthoDB" id="264015at2759"/>
<accession>A0A3P7JX88</accession>
<protein>
    <recommendedName>
        <fullName evidence="1">glycerol-3-phosphate dehydrogenase</fullName>
        <ecNumber evidence="1">1.1.5.3</ecNumber>
    </recommendedName>
</protein>
<evidence type="ECO:0000256" key="1">
    <source>
        <dbReference type="ARBA" id="ARBA00013029"/>
    </source>
</evidence>
<dbReference type="GO" id="GO:0004368">
    <property type="term" value="F:glycerol-3-phosphate dehydrogenase (quinone) activity"/>
    <property type="evidence" value="ECO:0007669"/>
    <property type="project" value="UniProtKB-EC"/>
</dbReference>
<keyword evidence="7" id="KW-1185">Reference proteome</keyword>
<dbReference type="PANTHER" id="PTHR11985:SF15">
    <property type="entry name" value="GLYCEROL-3-PHOSPHATE DEHYDROGENASE, MITOCHONDRIAL"/>
    <property type="match status" value="1"/>
</dbReference>
<dbReference type="InterPro" id="IPR038299">
    <property type="entry name" value="DAO_C_sf"/>
</dbReference>
<gene>
    <name evidence="6" type="ORF">SVUK_LOCUS18532</name>
</gene>
<evidence type="ECO:0000256" key="2">
    <source>
        <dbReference type="ARBA" id="ARBA00022630"/>
    </source>
</evidence>
<keyword evidence="4" id="KW-0560">Oxidoreductase</keyword>
<dbReference type="EMBL" id="UYYB01123767">
    <property type="protein sequence ID" value="VDM83534.1"/>
    <property type="molecule type" value="Genomic_DNA"/>
</dbReference>
<feature type="region of interest" description="Disordered" evidence="5">
    <location>
        <begin position="66"/>
        <end position="135"/>
    </location>
</feature>
<name>A0A3P7JX88_STRVU</name>
<dbReference type="GO" id="GO:0005739">
    <property type="term" value="C:mitochondrion"/>
    <property type="evidence" value="ECO:0007669"/>
    <property type="project" value="TreeGrafter"/>
</dbReference>
<evidence type="ECO:0000256" key="4">
    <source>
        <dbReference type="ARBA" id="ARBA00023002"/>
    </source>
</evidence>
<evidence type="ECO:0000256" key="3">
    <source>
        <dbReference type="ARBA" id="ARBA00022827"/>
    </source>
</evidence>